<evidence type="ECO:0000313" key="1">
    <source>
        <dbReference type="EMBL" id="MDM4015971.1"/>
    </source>
</evidence>
<dbReference type="EMBL" id="JASZZN010000007">
    <property type="protein sequence ID" value="MDM4015971.1"/>
    <property type="molecule type" value="Genomic_DNA"/>
</dbReference>
<dbReference type="RefSeq" id="WP_289163564.1">
    <property type="nucleotide sequence ID" value="NZ_JASZZN010000007.1"/>
</dbReference>
<reference evidence="1 2" key="1">
    <citation type="submission" date="2023-06" db="EMBL/GenBank/DDBJ databases">
        <title>Roseiconus lacunae JC819 isolated from Gulf of Mannar region, Tamil Nadu.</title>
        <authorList>
            <person name="Pk S."/>
            <person name="Ch S."/>
            <person name="Ch V.R."/>
        </authorList>
    </citation>
    <scope>NUCLEOTIDE SEQUENCE [LARGE SCALE GENOMIC DNA]</scope>
    <source>
        <strain evidence="1 2">JC819</strain>
    </source>
</reference>
<gene>
    <name evidence="1" type="ORF">QTN89_11050</name>
</gene>
<keyword evidence="2" id="KW-1185">Reference proteome</keyword>
<proteinExistence type="predicted"/>
<name>A0ABT7PI94_9BACT</name>
<sequence>MITFAEFVERYFSDHCHHLIGARSRSLGATINEFFARRESGERPLLPVPFFGGGLTTTAEAILAYAVHRGDRFIVYVTYSNDAADRIGRHLENLVNDRRQLIYRRQPRDRGTEPVTLLHAAGVNSQCHGLKRTVRDHTEAFRDGDRWEGVGRRIVRPDLVVIDDPYAGEVLRSPKRTEQTRRAARQWEQLGPAIHLYR</sequence>
<protein>
    <submittedName>
        <fullName evidence="1">Uncharacterized protein</fullName>
    </submittedName>
</protein>
<accession>A0ABT7PI94</accession>
<comment type="caution">
    <text evidence="1">The sequence shown here is derived from an EMBL/GenBank/DDBJ whole genome shotgun (WGS) entry which is preliminary data.</text>
</comment>
<evidence type="ECO:0000313" key="2">
    <source>
        <dbReference type="Proteomes" id="UP001239462"/>
    </source>
</evidence>
<dbReference type="Proteomes" id="UP001239462">
    <property type="component" value="Unassembled WGS sequence"/>
</dbReference>
<organism evidence="1 2">
    <name type="scientific">Roseiconus lacunae</name>
    <dbReference type="NCBI Taxonomy" id="2605694"/>
    <lineage>
        <taxon>Bacteria</taxon>
        <taxon>Pseudomonadati</taxon>
        <taxon>Planctomycetota</taxon>
        <taxon>Planctomycetia</taxon>
        <taxon>Pirellulales</taxon>
        <taxon>Pirellulaceae</taxon>
        <taxon>Roseiconus</taxon>
    </lineage>
</organism>